<dbReference type="CDD" id="cd07344">
    <property type="entry name" value="M48_yhfN_like"/>
    <property type="match status" value="1"/>
</dbReference>
<dbReference type="RefSeq" id="WP_068615519.1">
    <property type="nucleotide sequence ID" value="NZ_CP016268.1"/>
</dbReference>
<dbReference type="PANTHER" id="PTHR30399:SF1">
    <property type="entry name" value="UTP PYROPHOSPHATASE"/>
    <property type="match status" value="1"/>
</dbReference>
<dbReference type="InterPro" id="IPR002725">
    <property type="entry name" value="YgjP-like_metallopeptidase"/>
</dbReference>
<protein>
    <recommendedName>
        <fullName evidence="1">YgjP-like metallopeptidase domain-containing protein</fullName>
    </recommendedName>
</protein>
<gene>
    <name evidence="2" type="ORF">BA177_08880</name>
</gene>
<evidence type="ECO:0000313" key="2">
    <source>
        <dbReference type="EMBL" id="ANO51300.1"/>
    </source>
</evidence>
<name>A0A193LFJ2_9GAMM</name>
<proteinExistence type="predicted"/>
<accession>A0A193LFJ2</accession>
<dbReference type="Pfam" id="PF01863">
    <property type="entry name" value="YgjP-like"/>
    <property type="match status" value="1"/>
</dbReference>
<sequence>MRSAAPQLSLFADDASAPASPTIREADFSIRESARAKRLSIKVFPRGRVEVVVPRRTRAADVAQFVRDNREWIRQAREHFAREHGHEEFALPVSVELPAIQRVFRIHYVEQRDFKSVRWRQQGDDVWLTGPIENEAKCVAALRRWLAVLARYEYKPRLLALSKLTGIDFERMQIRAQKTCWGSRSSSGTISLNLCLLFLRPELLHYLLVHELCHGRHMNHSRRFWNLVGKYCGDYRNLDRQLGDSWRDVPVWVGLV</sequence>
<keyword evidence="3" id="KW-1185">Reference proteome</keyword>
<reference evidence="2 3" key="1">
    <citation type="submission" date="2016-06" db="EMBL/GenBank/DDBJ databases">
        <title>Complete genome sequence of a deep-branching marine Gamma Proteobacterium Woeseia oceani type strain XK5.</title>
        <authorList>
            <person name="Mu D."/>
            <person name="Du Z."/>
        </authorList>
    </citation>
    <scope>NUCLEOTIDE SEQUENCE [LARGE SCALE GENOMIC DNA]</scope>
    <source>
        <strain evidence="2 3">XK5</strain>
    </source>
</reference>
<dbReference type="Gene3D" id="3.30.2010.10">
    <property type="entry name" value="Metalloproteases ('zincins'), catalytic domain"/>
    <property type="match status" value="1"/>
</dbReference>
<organism evidence="2 3">
    <name type="scientific">Woeseia oceani</name>
    <dbReference type="NCBI Taxonomy" id="1548547"/>
    <lineage>
        <taxon>Bacteria</taxon>
        <taxon>Pseudomonadati</taxon>
        <taxon>Pseudomonadota</taxon>
        <taxon>Gammaproteobacteria</taxon>
        <taxon>Woeseiales</taxon>
        <taxon>Woeseiaceae</taxon>
        <taxon>Woeseia</taxon>
    </lineage>
</organism>
<dbReference type="InterPro" id="IPR053136">
    <property type="entry name" value="UTP_pyrophosphatase-like"/>
</dbReference>
<dbReference type="Proteomes" id="UP000092695">
    <property type="component" value="Chromosome"/>
</dbReference>
<dbReference type="EMBL" id="CP016268">
    <property type="protein sequence ID" value="ANO51300.1"/>
    <property type="molecule type" value="Genomic_DNA"/>
</dbReference>
<dbReference type="STRING" id="1548547.BA177_08880"/>
<dbReference type="PANTHER" id="PTHR30399">
    <property type="entry name" value="UNCHARACTERIZED PROTEIN YGJP"/>
    <property type="match status" value="1"/>
</dbReference>
<dbReference type="KEGG" id="woc:BA177_08880"/>
<evidence type="ECO:0000259" key="1">
    <source>
        <dbReference type="Pfam" id="PF01863"/>
    </source>
</evidence>
<feature type="domain" description="YgjP-like metallopeptidase" evidence="1">
    <location>
        <begin position="37"/>
        <end position="242"/>
    </location>
</feature>
<evidence type="ECO:0000313" key="3">
    <source>
        <dbReference type="Proteomes" id="UP000092695"/>
    </source>
</evidence>
<dbReference type="AlphaFoldDB" id="A0A193LFJ2"/>